<evidence type="ECO:0000256" key="1">
    <source>
        <dbReference type="PROSITE-ProRule" id="PRU00042"/>
    </source>
</evidence>
<dbReference type="GO" id="GO:0008270">
    <property type="term" value="F:zinc ion binding"/>
    <property type="evidence" value="ECO:0007669"/>
    <property type="project" value="UniProtKB-KW"/>
</dbReference>
<name>A0AAN8IHF5_TRICO</name>
<comment type="caution">
    <text evidence="3">The sequence shown here is derived from an EMBL/GenBank/DDBJ whole genome shotgun (WGS) entry which is preliminary data.</text>
</comment>
<evidence type="ECO:0000313" key="3">
    <source>
        <dbReference type="EMBL" id="KAK5970383.1"/>
    </source>
</evidence>
<dbReference type="SMART" id="SM00355">
    <property type="entry name" value="ZnF_C2H2"/>
    <property type="match status" value="2"/>
</dbReference>
<keyword evidence="1" id="KW-0863">Zinc-finger</keyword>
<feature type="non-terminal residue" evidence="3">
    <location>
        <position position="131"/>
    </location>
</feature>
<accession>A0AAN8IHF5</accession>
<sequence>MKMVSPRDNCWRCCICRTVMRRKSLYRHLQSVHMFTKDQVEDVKRDVAREAGDYKNVWRVFCPECGEKFPDHHSLAKHCDEHHQDVGACGQPQDYKVVTKTFDTYVEFERWFSEECERTCSSLSRKSFSSA</sequence>
<reference evidence="3 4" key="1">
    <citation type="submission" date="2019-10" db="EMBL/GenBank/DDBJ databases">
        <title>Assembly and Annotation for the nematode Trichostrongylus colubriformis.</title>
        <authorList>
            <person name="Martin J."/>
        </authorList>
    </citation>
    <scope>NUCLEOTIDE SEQUENCE [LARGE SCALE GENOMIC DNA]</scope>
    <source>
        <strain evidence="3">G859</strain>
        <tissue evidence="3">Whole worm</tissue>
    </source>
</reference>
<dbReference type="AlphaFoldDB" id="A0AAN8IHF5"/>
<protein>
    <recommendedName>
        <fullName evidence="2">C2H2-type domain-containing protein</fullName>
    </recommendedName>
</protein>
<evidence type="ECO:0000259" key="2">
    <source>
        <dbReference type="PROSITE" id="PS50157"/>
    </source>
</evidence>
<proteinExistence type="predicted"/>
<dbReference type="InterPro" id="IPR052797">
    <property type="entry name" value="RegFact_GeneExpr_CellDeath"/>
</dbReference>
<dbReference type="PROSITE" id="PS00028">
    <property type="entry name" value="ZINC_FINGER_C2H2_1"/>
    <property type="match status" value="1"/>
</dbReference>
<feature type="domain" description="C2H2-type" evidence="2">
    <location>
        <begin position="60"/>
        <end position="87"/>
    </location>
</feature>
<organism evidence="3 4">
    <name type="scientific">Trichostrongylus colubriformis</name>
    <name type="common">Black scour worm</name>
    <dbReference type="NCBI Taxonomy" id="6319"/>
    <lineage>
        <taxon>Eukaryota</taxon>
        <taxon>Metazoa</taxon>
        <taxon>Ecdysozoa</taxon>
        <taxon>Nematoda</taxon>
        <taxon>Chromadorea</taxon>
        <taxon>Rhabditida</taxon>
        <taxon>Rhabditina</taxon>
        <taxon>Rhabditomorpha</taxon>
        <taxon>Strongyloidea</taxon>
        <taxon>Trichostrongylidae</taxon>
        <taxon>Trichostrongylus</taxon>
    </lineage>
</organism>
<keyword evidence="4" id="KW-1185">Reference proteome</keyword>
<keyword evidence="1" id="KW-0479">Metal-binding</keyword>
<dbReference type="InterPro" id="IPR013087">
    <property type="entry name" value="Znf_C2H2_type"/>
</dbReference>
<evidence type="ECO:0000313" key="4">
    <source>
        <dbReference type="Proteomes" id="UP001331761"/>
    </source>
</evidence>
<dbReference type="EMBL" id="WIXE01019072">
    <property type="protein sequence ID" value="KAK5970383.1"/>
    <property type="molecule type" value="Genomic_DNA"/>
</dbReference>
<dbReference type="PANTHER" id="PTHR33936:SF22">
    <property type="entry name" value="C2H2-TYPE DOMAIN-CONTAINING PROTEIN"/>
    <property type="match status" value="1"/>
</dbReference>
<gene>
    <name evidence="3" type="ORF">GCK32_016673</name>
</gene>
<dbReference type="PANTHER" id="PTHR33936">
    <property type="entry name" value="PROTEIN CBG17840"/>
    <property type="match status" value="1"/>
</dbReference>
<dbReference type="Proteomes" id="UP001331761">
    <property type="component" value="Unassembled WGS sequence"/>
</dbReference>
<keyword evidence="1" id="KW-0862">Zinc</keyword>
<dbReference type="PROSITE" id="PS50157">
    <property type="entry name" value="ZINC_FINGER_C2H2_2"/>
    <property type="match status" value="1"/>
</dbReference>